<dbReference type="RefSeq" id="WP_018576744.1">
    <property type="nucleotide sequence ID" value="NZ_KB892391.1"/>
</dbReference>
<name>A0A0W0YLA0_9GAMM</name>
<proteinExistence type="predicted"/>
<gene>
    <name evidence="2" type="ORF">Lsha_2530</name>
</gene>
<dbReference type="OrthoDB" id="5653090at2"/>
<dbReference type="eggNOG" id="ENOG5031EGE">
    <property type="taxonomic scope" value="Bacteria"/>
</dbReference>
<reference evidence="2 3" key="1">
    <citation type="submission" date="2015-11" db="EMBL/GenBank/DDBJ databases">
        <title>Genomic analysis of 38 Legionella species identifies large and diverse effector repertoires.</title>
        <authorList>
            <person name="Burstein D."/>
            <person name="Amaro F."/>
            <person name="Zusman T."/>
            <person name="Lifshitz Z."/>
            <person name="Cohen O."/>
            <person name="Gilbert J.A."/>
            <person name="Pupko T."/>
            <person name="Shuman H.A."/>
            <person name="Segal G."/>
        </authorList>
    </citation>
    <scope>NUCLEOTIDE SEQUENCE [LARGE SCALE GENOMIC DNA]</scope>
    <source>
        <strain evidence="2 3">ATCC 49655</strain>
    </source>
</reference>
<organism evidence="2 3">
    <name type="scientific">Legionella shakespearei DSM 23087</name>
    <dbReference type="NCBI Taxonomy" id="1122169"/>
    <lineage>
        <taxon>Bacteria</taxon>
        <taxon>Pseudomonadati</taxon>
        <taxon>Pseudomonadota</taxon>
        <taxon>Gammaproteobacteria</taxon>
        <taxon>Legionellales</taxon>
        <taxon>Legionellaceae</taxon>
        <taxon>Legionella</taxon>
    </lineage>
</organism>
<sequence>MGHSKSEINVRKRTEDLMKAGFTGYGTKAVEPKSASETTEDTATGQITFPTAHRPMRVTRRPSKENRSFSRSKNTLFGNSEEHSPQESVNQGNTPDLVALIKSAISQANSNYQQHNIEGLYERTEPGWLSWLRHGEEGKKHAEEFNNELQALDSVESVINKLNAFFRKQDTRYHYNSFASYALDELNTILENLHYKSFRPESGEHYQIKSWSCVSIELHKISFGIAPKMETPTVSATV</sequence>
<keyword evidence="3" id="KW-1185">Reference proteome</keyword>
<evidence type="ECO:0000313" key="3">
    <source>
        <dbReference type="Proteomes" id="UP000054600"/>
    </source>
</evidence>
<dbReference type="Proteomes" id="UP000054600">
    <property type="component" value="Unassembled WGS sequence"/>
</dbReference>
<evidence type="ECO:0000313" key="2">
    <source>
        <dbReference type="EMBL" id="KTD57689.1"/>
    </source>
</evidence>
<dbReference type="EMBL" id="LNYW01000066">
    <property type="protein sequence ID" value="KTD57689.1"/>
    <property type="molecule type" value="Genomic_DNA"/>
</dbReference>
<evidence type="ECO:0000256" key="1">
    <source>
        <dbReference type="SAM" id="MobiDB-lite"/>
    </source>
</evidence>
<protein>
    <submittedName>
        <fullName evidence="2">Uncharacterized protein</fullName>
    </submittedName>
</protein>
<dbReference type="STRING" id="1122169.Lsha_2530"/>
<dbReference type="PATRIC" id="fig|1122169.6.peg.2919"/>
<comment type="caution">
    <text evidence="2">The sequence shown here is derived from an EMBL/GenBank/DDBJ whole genome shotgun (WGS) entry which is preliminary data.</text>
</comment>
<feature type="compositionally biased region" description="Polar residues" evidence="1">
    <location>
        <begin position="69"/>
        <end position="78"/>
    </location>
</feature>
<dbReference type="AlphaFoldDB" id="A0A0W0YLA0"/>
<feature type="region of interest" description="Disordered" evidence="1">
    <location>
        <begin position="55"/>
        <end position="93"/>
    </location>
</feature>
<accession>A0A0W0YLA0</accession>